<dbReference type="AlphaFoldDB" id="A0A9P6U4S7"/>
<evidence type="ECO:0000313" key="2">
    <source>
        <dbReference type="EMBL" id="KAG0259126.1"/>
    </source>
</evidence>
<sequence>MSATPQLARSKRRLSTLESDVEELALTDEGNKPPNHGRFFASLTTEPLIEWVLTEGNLESTEKNPVATRGSAPRTKTMVWASCGDFVVERVRAMVQKDRSLEAKANKELDKIHPPAAVAGAGVDAKKKEAVAAEWARSKVRHLAACVRRTYNYVYWRPGPSSVDGAHLEEQAERLCPHFADLKKVFDKTFTHRVQPVIRSSMVDPLKDDINVEAGGSTEDTPQPESAEEENDHESTPDVPSSKKQKLVDLEPRPIHQVVGQPSTFLFQPPIAYTEMTRLHRRIESLENKLDSIHDRFAANLRAEKNEIVQVYEARLQHSTISYESRIKVLEDKLCNVEQEKREYLRIILSKYV</sequence>
<name>A0A9P6U4S7_9FUNG</name>
<evidence type="ECO:0000256" key="1">
    <source>
        <dbReference type="SAM" id="MobiDB-lite"/>
    </source>
</evidence>
<protein>
    <submittedName>
        <fullName evidence="2">Uncharacterized protein</fullName>
    </submittedName>
</protein>
<keyword evidence="3" id="KW-1185">Reference proteome</keyword>
<accession>A0A9P6U4S7</accession>
<comment type="caution">
    <text evidence="2">The sequence shown here is derived from an EMBL/GenBank/DDBJ whole genome shotgun (WGS) entry which is preliminary data.</text>
</comment>
<dbReference type="OrthoDB" id="10612851at2759"/>
<evidence type="ECO:0000313" key="3">
    <source>
        <dbReference type="Proteomes" id="UP000807716"/>
    </source>
</evidence>
<gene>
    <name evidence="2" type="ORF">DFQ27_004229</name>
</gene>
<reference evidence="2" key="1">
    <citation type="journal article" date="2020" name="Fungal Divers.">
        <title>Resolving the Mortierellaceae phylogeny through synthesis of multi-gene phylogenetics and phylogenomics.</title>
        <authorList>
            <person name="Vandepol N."/>
            <person name="Liber J."/>
            <person name="Desiro A."/>
            <person name="Na H."/>
            <person name="Kennedy M."/>
            <person name="Barry K."/>
            <person name="Grigoriev I.V."/>
            <person name="Miller A.N."/>
            <person name="O'Donnell K."/>
            <person name="Stajich J.E."/>
            <person name="Bonito G."/>
        </authorList>
    </citation>
    <scope>NUCLEOTIDE SEQUENCE</scope>
    <source>
        <strain evidence="2">BC1065</strain>
    </source>
</reference>
<proteinExistence type="predicted"/>
<organism evidence="2 3">
    <name type="scientific">Actinomortierella ambigua</name>
    <dbReference type="NCBI Taxonomy" id="1343610"/>
    <lineage>
        <taxon>Eukaryota</taxon>
        <taxon>Fungi</taxon>
        <taxon>Fungi incertae sedis</taxon>
        <taxon>Mucoromycota</taxon>
        <taxon>Mortierellomycotina</taxon>
        <taxon>Mortierellomycetes</taxon>
        <taxon>Mortierellales</taxon>
        <taxon>Mortierellaceae</taxon>
        <taxon>Actinomortierella</taxon>
    </lineage>
</organism>
<dbReference type="EMBL" id="JAAAJB010000296">
    <property type="protein sequence ID" value="KAG0259126.1"/>
    <property type="molecule type" value="Genomic_DNA"/>
</dbReference>
<feature type="region of interest" description="Disordered" evidence="1">
    <location>
        <begin position="205"/>
        <end position="246"/>
    </location>
</feature>
<dbReference type="Proteomes" id="UP000807716">
    <property type="component" value="Unassembled WGS sequence"/>
</dbReference>